<keyword evidence="1" id="KW-0175">Coiled coil</keyword>
<evidence type="ECO:0000256" key="2">
    <source>
        <dbReference type="SAM" id="Phobius"/>
    </source>
</evidence>
<organism evidence="3 4">
    <name type="scientific">Bacillus wiedmannii</name>
    <dbReference type="NCBI Taxonomy" id="1890302"/>
    <lineage>
        <taxon>Bacteria</taxon>
        <taxon>Bacillati</taxon>
        <taxon>Bacillota</taxon>
        <taxon>Bacilli</taxon>
        <taxon>Bacillales</taxon>
        <taxon>Bacillaceae</taxon>
        <taxon>Bacillus</taxon>
        <taxon>Bacillus cereus group</taxon>
    </lineage>
</organism>
<dbReference type="EMBL" id="LCYN01000004">
    <property type="protein sequence ID" value="KKZ98790.1"/>
    <property type="molecule type" value="Genomic_DNA"/>
</dbReference>
<dbReference type="PATRIC" id="fig|1396.433.peg.2254"/>
<feature type="transmembrane region" description="Helical" evidence="2">
    <location>
        <begin position="214"/>
        <end position="232"/>
    </location>
</feature>
<gene>
    <name evidence="3" type="ORF">B4147_3373</name>
</gene>
<proteinExistence type="predicted"/>
<protein>
    <submittedName>
        <fullName evidence="3">Uncharacterized protein</fullName>
    </submittedName>
</protein>
<keyword evidence="2" id="KW-0812">Transmembrane</keyword>
<feature type="coiled-coil region" evidence="1">
    <location>
        <begin position="116"/>
        <end position="143"/>
    </location>
</feature>
<evidence type="ECO:0000256" key="1">
    <source>
        <dbReference type="SAM" id="Coils"/>
    </source>
</evidence>
<dbReference type="Gene3D" id="1.20.1270.70">
    <property type="entry name" value="Designed single chain three-helix bundle"/>
    <property type="match status" value="1"/>
</dbReference>
<evidence type="ECO:0000313" key="4">
    <source>
        <dbReference type="Proteomes" id="UP000035350"/>
    </source>
</evidence>
<sequence length="233" mass="25964">MVGDNDKGSAGSSYTQSKGIAPFIANDIYLSPDERSKIIHSLKSDNGQKRYDGHDSFIESKIEEDRNLTPEKSIQNQEINIHRILETLDSMNQSFRELSATVPNSSSKNGGDGGDMGMLERRVESLEKKTEQIEKMVHDINNKMTTVETTIRSVSTKEDIHKLEMSLMKAIHEAINPLPKESDIKNIIRDIKKSDQIVDQSILKAEITSSRNVTIVWAVGLVVAAAGIIIRMV</sequence>
<evidence type="ECO:0000313" key="3">
    <source>
        <dbReference type="EMBL" id="KKZ98790.1"/>
    </source>
</evidence>
<reference evidence="4" key="2">
    <citation type="submission" date="2015-04" db="EMBL/GenBank/DDBJ databases">
        <title>Draft Genome Sequences of Eight Spore-Forming Food Isolates of Bacillus cereus Genome sequencing.</title>
        <authorList>
            <person name="Krawcyk A.O."/>
            <person name="de Jong A."/>
            <person name="Eijlander R.T."/>
            <person name="Berendsen E.M."/>
            <person name="Holsappel S."/>
            <person name="Wells-Bennik M."/>
            <person name="Kuipers O.P."/>
        </authorList>
    </citation>
    <scope>NUCLEOTIDE SEQUENCE [LARGE SCALE GENOMIC DNA]</scope>
    <source>
        <strain evidence="4">B4147</strain>
    </source>
</reference>
<keyword evidence="2" id="KW-1133">Transmembrane helix</keyword>
<comment type="caution">
    <text evidence="3">The sequence shown here is derived from an EMBL/GenBank/DDBJ whole genome shotgun (WGS) entry which is preliminary data.</text>
</comment>
<accession>A0A0G8CG84</accession>
<dbReference type="AlphaFoldDB" id="A0A0G8CG84"/>
<dbReference type="Proteomes" id="UP000035350">
    <property type="component" value="Unassembled WGS sequence"/>
</dbReference>
<reference evidence="3 4" key="1">
    <citation type="journal article" date="2015" name="Genome Announc.">
        <title>Next-Generation Whole-Genome Sequencing of Eight Strains of Bacillus cereus, Isolated from Food.</title>
        <authorList>
            <person name="Krawczyk A.O."/>
            <person name="de Jong A."/>
            <person name="Eijlander R.T."/>
            <person name="Berendsen E.M."/>
            <person name="Holsappel S."/>
            <person name="Wells-Bennik M.H."/>
            <person name="Kuipers O.P."/>
        </authorList>
    </citation>
    <scope>NUCLEOTIDE SEQUENCE [LARGE SCALE GENOMIC DNA]</scope>
    <source>
        <strain evidence="3 4">B4147</strain>
    </source>
</reference>
<keyword evidence="2" id="KW-0472">Membrane</keyword>
<dbReference type="SUPFAM" id="SSF58100">
    <property type="entry name" value="Bacterial hemolysins"/>
    <property type="match status" value="1"/>
</dbReference>
<name>A0A0G8CG84_9BACI</name>